<proteinExistence type="inferred from homology"/>
<dbReference type="RefSeq" id="WP_084154366.1">
    <property type="nucleotide sequence ID" value="NZ_JMSZ01000015.1"/>
</dbReference>
<dbReference type="InterPro" id="IPR034746">
    <property type="entry name" value="POTRA"/>
</dbReference>
<accession>A0A063Y9F5</accession>
<evidence type="ECO:0000256" key="1">
    <source>
        <dbReference type="ARBA" id="ARBA00004370"/>
    </source>
</evidence>
<reference evidence="11 12" key="1">
    <citation type="journal article" date="2005" name="Int. J. Syst. Evol. Microbiol.">
        <title>Nitrincola lacisaponensis gen. nov., sp. nov., a novel alkaliphilic bacterium isolated from an alkaline, saline lake.</title>
        <authorList>
            <person name="Dimitriu P.A."/>
            <person name="Shukla S.K."/>
            <person name="Conradt J."/>
            <person name="Marquez M.C."/>
            <person name="Ventosa A."/>
            <person name="Maglia A."/>
            <person name="Peyton B.M."/>
            <person name="Pinkart H.C."/>
            <person name="Mormile M.R."/>
        </authorList>
    </citation>
    <scope>NUCLEOTIDE SEQUENCE [LARGE SCALE GENOMIC DNA]</scope>
    <source>
        <strain evidence="11 12">4CA</strain>
    </source>
</reference>
<keyword evidence="4 9" id="KW-0132">Cell division</keyword>
<gene>
    <name evidence="9" type="primary">ftsQ</name>
    <name evidence="11" type="ORF">ADINL_0596</name>
</gene>
<evidence type="ECO:0000256" key="4">
    <source>
        <dbReference type="ARBA" id="ARBA00022618"/>
    </source>
</evidence>
<dbReference type="InterPro" id="IPR026579">
    <property type="entry name" value="FtsQ"/>
</dbReference>
<dbReference type="GO" id="GO:0005886">
    <property type="term" value="C:plasma membrane"/>
    <property type="evidence" value="ECO:0007669"/>
    <property type="project" value="UniProtKB-SubCell"/>
</dbReference>
<evidence type="ECO:0000313" key="11">
    <source>
        <dbReference type="EMBL" id="KDE40947.1"/>
    </source>
</evidence>
<evidence type="ECO:0000256" key="2">
    <source>
        <dbReference type="ARBA" id="ARBA00022475"/>
    </source>
</evidence>
<dbReference type="PROSITE" id="PS51779">
    <property type="entry name" value="POTRA"/>
    <property type="match status" value="1"/>
</dbReference>
<feature type="transmembrane region" description="Helical" evidence="9">
    <location>
        <begin position="40"/>
        <end position="58"/>
    </location>
</feature>
<keyword evidence="7 9" id="KW-0472">Membrane</keyword>
<dbReference type="Proteomes" id="UP000027318">
    <property type="component" value="Unassembled WGS sequence"/>
</dbReference>
<comment type="function">
    <text evidence="9">Essential cell division protein. May link together the upstream cell division proteins, which are predominantly cytoplasmic, with the downstream cell division proteins, which are predominantly periplasmic. May control correct divisome assembly.</text>
</comment>
<keyword evidence="5 9" id="KW-0812">Transmembrane</keyword>
<comment type="subcellular location">
    <subcellularLocation>
        <location evidence="9">Cell inner membrane</location>
        <topology evidence="9">Single-pass type II membrane protein</topology>
    </subcellularLocation>
    <subcellularLocation>
        <location evidence="1">Membrane</location>
    </subcellularLocation>
    <text evidence="9">Localizes to the division septum.</text>
</comment>
<dbReference type="InterPro" id="IPR013685">
    <property type="entry name" value="POTRA_FtsQ_type"/>
</dbReference>
<evidence type="ECO:0000256" key="9">
    <source>
        <dbReference type="HAMAP-Rule" id="MF_00911"/>
    </source>
</evidence>
<sequence length="272" mass="30267">MNLSLPWLKQDTAPAAPVRGAVAVQRQPAAVTETRVAQRAAIWLSLLGVFVAVMLLLADKALAWLDQPVSEVSISGQIRHLDGQALATQLAQEIRAPLLSLDVRHLRDEALANPWIHMAEVRRQWPAAVHVAVAEQVPVARWGDRGLLNHQGDIFWPDLSAGYDYLPKLNGPAHETRAIIAQYHDLSVLFARAGLRLTGLTLESRGAWNLELDNGIQVVVGREQLMPRLRRFLSIYEAELSQVAAQIEQVDIRYTNGVAVRWRTEERQDDAG</sequence>
<evidence type="ECO:0000256" key="8">
    <source>
        <dbReference type="ARBA" id="ARBA00023306"/>
    </source>
</evidence>
<comment type="caution">
    <text evidence="11">The sequence shown here is derived from an EMBL/GenBank/DDBJ whole genome shotgun (WGS) entry which is preliminary data.</text>
</comment>
<evidence type="ECO:0000259" key="10">
    <source>
        <dbReference type="PROSITE" id="PS51779"/>
    </source>
</evidence>
<keyword evidence="6 9" id="KW-1133">Transmembrane helix</keyword>
<name>A0A063Y9F5_9GAMM</name>
<evidence type="ECO:0000256" key="3">
    <source>
        <dbReference type="ARBA" id="ARBA00022519"/>
    </source>
</evidence>
<dbReference type="GO" id="GO:0032153">
    <property type="term" value="C:cell division site"/>
    <property type="evidence" value="ECO:0007669"/>
    <property type="project" value="UniProtKB-UniRule"/>
</dbReference>
<dbReference type="InterPro" id="IPR005548">
    <property type="entry name" value="Cell_div_FtsQ/DivIB_C"/>
</dbReference>
<dbReference type="STRING" id="267850.ADINL_0596"/>
<dbReference type="GO" id="GO:0090529">
    <property type="term" value="P:cell septum assembly"/>
    <property type="evidence" value="ECO:0007669"/>
    <property type="project" value="InterPro"/>
</dbReference>
<keyword evidence="3 9" id="KW-0997">Cell inner membrane</keyword>
<evidence type="ECO:0000256" key="7">
    <source>
        <dbReference type="ARBA" id="ARBA00023136"/>
    </source>
</evidence>
<dbReference type="PANTHER" id="PTHR35851">
    <property type="entry name" value="CELL DIVISION PROTEIN FTSQ"/>
    <property type="match status" value="1"/>
</dbReference>
<dbReference type="PANTHER" id="PTHR35851:SF1">
    <property type="entry name" value="CELL DIVISION PROTEIN FTSQ"/>
    <property type="match status" value="1"/>
</dbReference>
<dbReference type="EMBL" id="JMSZ01000015">
    <property type="protein sequence ID" value="KDE40947.1"/>
    <property type="molecule type" value="Genomic_DNA"/>
</dbReference>
<dbReference type="Pfam" id="PF03799">
    <property type="entry name" value="FtsQ_DivIB_C"/>
    <property type="match status" value="1"/>
</dbReference>
<dbReference type="AlphaFoldDB" id="A0A063Y9F5"/>
<evidence type="ECO:0000256" key="6">
    <source>
        <dbReference type="ARBA" id="ARBA00022989"/>
    </source>
</evidence>
<protein>
    <recommendedName>
        <fullName evidence="9">Cell division protein FtsQ</fullName>
    </recommendedName>
</protein>
<dbReference type="HAMAP" id="MF_00911">
    <property type="entry name" value="FtsQ_subfam"/>
    <property type="match status" value="1"/>
</dbReference>
<dbReference type="Gene3D" id="3.40.50.11690">
    <property type="entry name" value="Cell division protein FtsQ/DivIB"/>
    <property type="match status" value="1"/>
</dbReference>
<keyword evidence="2 9" id="KW-1003">Cell membrane</keyword>
<dbReference type="Gene3D" id="3.10.20.310">
    <property type="entry name" value="membrane protein fhac"/>
    <property type="match status" value="1"/>
</dbReference>
<feature type="domain" description="POTRA" evidence="10">
    <location>
        <begin position="67"/>
        <end position="136"/>
    </location>
</feature>
<dbReference type="Pfam" id="PF08478">
    <property type="entry name" value="POTRA_1"/>
    <property type="match status" value="1"/>
</dbReference>
<dbReference type="GO" id="GO:0043093">
    <property type="term" value="P:FtsZ-dependent cytokinesis"/>
    <property type="evidence" value="ECO:0007669"/>
    <property type="project" value="UniProtKB-UniRule"/>
</dbReference>
<organism evidence="11 12">
    <name type="scientific">Nitrincola lacisaponensis</name>
    <dbReference type="NCBI Taxonomy" id="267850"/>
    <lineage>
        <taxon>Bacteria</taxon>
        <taxon>Pseudomonadati</taxon>
        <taxon>Pseudomonadota</taxon>
        <taxon>Gammaproteobacteria</taxon>
        <taxon>Oceanospirillales</taxon>
        <taxon>Oceanospirillaceae</taxon>
        <taxon>Nitrincola</taxon>
    </lineage>
</organism>
<comment type="similarity">
    <text evidence="9">Belongs to the FtsQ/DivIB family. FtsQ subfamily.</text>
</comment>
<evidence type="ECO:0000256" key="5">
    <source>
        <dbReference type="ARBA" id="ARBA00022692"/>
    </source>
</evidence>
<evidence type="ECO:0000313" key="12">
    <source>
        <dbReference type="Proteomes" id="UP000027318"/>
    </source>
</evidence>
<dbReference type="OrthoDB" id="9790370at2"/>
<keyword evidence="8 9" id="KW-0131">Cell cycle</keyword>
<keyword evidence="12" id="KW-1185">Reference proteome</keyword>
<comment type="subunit">
    <text evidence="9">Part of a complex composed of FtsB, FtsL and FtsQ.</text>
</comment>
<dbReference type="InterPro" id="IPR045335">
    <property type="entry name" value="FtsQ_C_sf"/>
</dbReference>